<sequence>MTSDVLLALKTRLEEAGGLSPDALQFLAGYFAMGPRSEIISHEPHTTLTKQLAAYEECLDAGLVQWERYNDHGSIRITATAKGHHLAQEAFRALIAQEQP</sequence>
<dbReference type="RefSeq" id="WP_161725864.1">
    <property type="nucleotide sequence ID" value="NZ_JAAAXI010000025.1"/>
</dbReference>
<organism evidence="1 2">
    <name type="scientific">Microvirga arsenatis</name>
    <dbReference type="NCBI Taxonomy" id="2692265"/>
    <lineage>
        <taxon>Bacteria</taxon>
        <taxon>Pseudomonadati</taxon>
        <taxon>Pseudomonadota</taxon>
        <taxon>Alphaproteobacteria</taxon>
        <taxon>Hyphomicrobiales</taxon>
        <taxon>Methylobacteriaceae</taxon>
        <taxon>Microvirga</taxon>
    </lineage>
</organism>
<reference evidence="1 2" key="1">
    <citation type="submission" date="2020-01" db="EMBL/GenBank/DDBJ databases">
        <title>Microvirga sp. nov., an arsenate reduction bacterium isolated from Tibet hotspring sediments.</title>
        <authorList>
            <person name="Yuan C.-G."/>
        </authorList>
    </citation>
    <scope>NUCLEOTIDE SEQUENCE [LARGE SCALE GENOMIC DNA]</scope>
    <source>
        <strain evidence="1 2">SYSU G3D203</strain>
    </source>
</reference>
<keyword evidence="2" id="KW-1185">Reference proteome</keyword>
<gene>
    <name evidence="1" type="ORF">GR303_12250</name>
</gene>
<name>A0ABW9Z078_9HYPH</name>
<evidence type="ECO:0000313" key="1">
    <source>
        <dbReference type="EMBL" id="NBJ25120.1"/>
    </source>
</evidence>
<dbReference type="EMBL" id="JAAAXJ010000005">
    <property type="protein sequence ID" value="NBJ25120.1"/>
    <property type="molecule type" value="Genomic_DNA"/>
</dbReference>
<accession>A0ABW9Z078</accession>
<evidence type="ECO:0008006" key="3">
    <source>
        <dbReference type="Google" id="ProtNLM"/>
    </source>
</evidence>
<dbReference type="Proteomes" id="UP000818323">
    <property type="component" value="Unassembled WGS sequence"/>
</dbReference>
<proteinExistence type="predicted"/>
<evidence type="ECO:0000313" key="2">
    <source>
        <dbReference type="Proteomes" id="UP000818323"/>
    </source>
</evidence>
<protein>
    <recommendedName>
        <fullName evidence="3">ArsR family transcriptional regulator</fullName>
    </recommendedName>
</protein>
<comment type="caution">
    <text evidence="1">The sequence shown here is derived from an EMBL/GenBank/DDBJ whole genome shotgun (WGS) entry which is preliminary data.</text>
</comment>